<feature type="region of interest" description="Disordered" evidence="14">
    <location>
        <begin position="1"/>
        <end position="22"/>
    </location>
</feature>
<sequence>MSSFSDDEAFEAASQPLSRRAMAQPGGAAPYLEGLNPAQRLAVETMDGPVLMLAGAGTGKTRALTARIVHLMRTGRARPNEILAVTFTNKAAREMKERIGRMLGEAVEGLPWLGTFHAICVKLLRRHAELVGLKSNFTILDTDDQIRLLKQLVAAENIDDKRWPARMLAGIIDDWKNRALTPDKVPTADASAYDGKGVKLYAAYQLRLRELNAVDFGDLLLHMVTIFQTRDDVLDQYRRWFRYILVDEYQDTNAAQYLWLRLLAGGHKNICCVGDDDQSIYGWRGAEVGNILRFEKDFEGAEVIRLEQNYRSTPHILAAASGLITANKGRLGKTLWTEEQEGERVRLIGHWDGDEEARWVGEEIEAAQRGTRGMAPVGLDSMAILVRASHQMRAFEDRFLTIGLPYRVIGGPRFYERLEIRDAMAYFRLAVSPDDDLAFERIVNTPKRGLGNKAVQTIQRAARSNGVNLVEGARIVVQTKLLGGKGLKELTVLVEALDRWHGQVVSESDTHVELAEMILDESGYTGMWQNDKTPEAPGRLENLKELVKALEAFDSLQGFLEHVALIMDHAQDDAGEKVSIMTLHAAKGLEFPMVFLPGWEDGLFPSQRSMDESGLRGLEEERRLAYVGITRAEAVCTISFAANRRVYGQWQSQLPSRFIDELPEAHVEVLTPPGLYGGTYGAAGMSSQASPAIAEAQGSRLHDNAAKADVYNSPGWKRLQARGQARQMRQPAEAKNITIDMTAVSSFTAGDRVFHQKFGYGEVMGVEGDKLDIAFDKAGQKKVVARFIVAADAADDVPF</sequence>
<dbReference type="STRING" id="1337093.MBELCI_0123"/>
<evidence type="ECO:0000256" key="4">
    <source>
        <dbReference type="ARBA" id="ARBA00022806"/>
    </source>
</evidence>
<keyword evidence="4 13" id="KW-0347">Helicase</keyword>
<keyword evidence="3 13" id="KW-0378">Hydrolase</keyword>
<evidence type="ECO:0000256" key="3">
    <source>
        <dbReference type="ARBA" id="ARBA00022801"/>
    </source>
</evidence>
<dbReference type="InterPro" id="IPR000212">
    <property type="entry name" value="DNA_helicase_UvrD/REP"/>
</dbReference>
<keyword evidence="7" id="KW-0413">Isomerase</keyword>
<dbReference type="Gene3D" id="1.10.10.160">
    <property type="match status" value="1"/>
</dbReference>
<evidence type="ECO:0000313" key="17">
    <source>
        <dbReference type="EMBL" id="GAD54071.1"/>
    </source>
</evidence>
<dbReference type="GO" id="GO:0016887">
    <property type="term" value="F:ATP hydrolysis activity"/>
    <property type="evidence" value="ECO:0007669"/>
    <property type="project" value="RHEA"/>
</dbReference>
<dbReference type="InterPro" id="IPR014016">
    <property type="entry name" value="UvrD-like_ATP-bd"/>
</dbReference>
<keyword evidence="5 13" id="KW-0067">ATP-binding</keyword>
<evidence type="ECO:0000256" key="8">
    <source>
        <dbReference type="ARBA" id="ARBA00025289"/>
    </source>
</evidence>
<gene>
    <name evidence="17" type="ORF">MBELCI_0123</name>
</gene>
<evidence type="ECO:0000256" key="10">
    <source>
        <dbReference type="ARBA" id="ARBA00034808"/>
    </source>
</evidence>
<protein>
    <recommendedName>
        <fullName evidence="10">DNA 3'-5' helicase</fullName>
        <ecNumber evidence="10">5.6.2.4</ecNumber>
    </recommendedName>
    <alternativeName>
        <fullName evidence="11">DNA 3'-5' helicase II</fullName>
    </alternativeName>
</protein>
<evidence type="ECO:0000256" key="1">
    <source>
        <dbReference type="ARBA" id="ARBA00009922"/>
    </source>
</evidence>
<dbReference type="GO" id="GO:0005524">
    <property type="term" value="F:ATP binding"/>
    <property type="evidence" value="ECO:0007669"/>
    <property type="project" value="UniProtKB-UniRule"/>
</dbReference>
<dbReference type="CDD" id="cd17932">
    <property type="entry name" value="DEXQc_UvrD"/>
    <property type="match status" value="1"/>
</dbReference>
<evidence type="ECO:0000256" key="12">
    <source>
        <dbReference type="ARBA" id="ARBA00048988"/>
    </source>
</evidence>
<dbReference type="PANTHER" id="PTHR11070">
    <property type="entry name" value="UVRD / RECB / PCRA DNA HELICASE FAMILY MEMBER"/>
    <property type="match status" value="1"/>
</dbReference>
<keyword evidence="18" id="KW-1185">Reference proteome</keyword>
<evidence type="ECO:0000256" key="11">
    <source>
        <dbReference type="ARBA" id="ARBA00034923"/>
    </source>
</evidence>
<dbReference type="FunFam" id="3.40.50.300:FF:001890">
    <property type="entry name" value="DNA helicase"/>
    <property type="match status" value="1"/>
</dbReference>
<dbReference type="Proteomes" id="UP000016566">
    <property type="component" value="Unassembled WGS sequence"/>
</dbReference>
<name>U2YHP0_9RHOB</name>
<feature type="domain" description="UvrD-like helicase ATP-binding" evidence="15">
    <location>
        <begin position="33"/>
        <end position="313"/>
    </location>
</feature>
<reference evidence="17" key="1">
    <citation type="journal article" date="2013" name="Genome Announc.">
        <title>Draft Genome Sequence of Loktanella cinnabarina LL-001T, Isolated from Deep-Sea Floor Sediment.</title>
        <authorList>
            <person name="Nishi S."/>
            <person name="Tsubouchi T."/>
            <person name="Takaki Y."/>
            <person name="Koyanagi R."/>
            <person name="Satoh N."/>
            <person name="Maruyama T."/>
            <person name="Hatada Y."/>
        </authorList>
    </citation>
    <scope>NUCLEOTIDE SEQUENCE [LARGE SCALE GENOMIC DNA]</scope>
    <source>
        <strain evidence="17">LL-001</strain>
    </source>
</reference>
<dbReference type="PROSITE" id="PS51217">
    <property type="entry name" value="UVRD_HELICASE_CTER"/>
    <property type="match status" value="1"/>
</dbReference>
<dbReference type="InterPro" id="IPR027417">
    <property type="entry name" value="P-loop_NTPase"/>
</dbReference>
<evidence type="ECO:0000256" key="13">
    <source>
        <dbReference type="PROSITE-ProRule" id="PRU00560"/>
    </source>
</evidence>
<evidence type="ECO:0000259" key="15">
    <source>
        <dbReference type="PROSITE" id="PS51198"/>
    </source>
</evidence>
<feature type="domain" description="UvrD-like helicase C-terminal" evidence="16">
    <location>
        <begin position="314"/>
        <end position="588"/>
    </location>
</feature>
<evidence type="ECO:0000256" key="14">
    <source>
        <dbReference type="SAM" id="MobiDB-lite"/>
    </source>
</evidence>
<comment type="catalytic activity">
    <reaction evidence="12">
        <text>ATP + H2O = ADP + phosphate + H(+)</text>
        <dbReference type="Rhea" id="RHEA:13065"/>
        <dbReference type="ChEBI" id="CHEBI:15377"/>
        <dbReference type="ChEBI" id="CHEBI:15378"/>
        <dbReference type="ChEBI" id="CHEBI:30616"/>
        <dbReference type="ChEBI" id="CHEBI:43474"/>
        <dbReference type="ChEBI" id="CHEBI:456216"/>
        <dbReference type="EC" id="5.6.2.4"/>
    </reaction>
</comment>
<feature type="binding site" evidence="13">
    <location>
        <begin position="54"/>
        <end position="61"/>
    </location>
    <ligand>
        <name>ATP</name>
        <dbReference type="ChEBI" id="CHEBI:30616"/>
    </ligand>
</feature>
<dbReference type="Gene3D" id="1.10.486.10">
    <property type="entry name" value="PCRA, domain 4"/>
    <property type="match status" value="1"/>
</dbReference>
<dbReference type="Pfam" id="PF21196">
    <property type="entry name" value="PcrA_UvrD_tudor"/>
    <property type="match status" value="1"/>
</dbReference>
<evidence type="ECO:0000256" key="7">
    <source>
        <dbReference type="ARBA" id="ARBA00023235"/>
    </source>
</evidence>
<dbReference type="eggNOG" id="COG0210">
    <property type="taxonomic scope" value="Bacteria"/>
</dbReference>
<evidence type="ECO:0000256" key="5">
    <source>
        <dbReference type="ARBA" id="ARBA00022840"/>
    </source>
</evidence>
<dbReference type="FunFam" id="1.10.10.160:FF:000001">
    <property type="entry name" value="ATP-dependent DNA helicase"/>
    <property type="match status" value="1"/>
</dbReference>
<dbReference type="Pfam" id="PF13361">
    <property type="entry name" value="UvrD_C"/>
    <property type="match status" value="1"/>
</dbReference>
<dbReference type="PANTHER" id="PTHR11070:SF2">
    <property type="entry name" value="ATP-DEPENDENT DNA HELICASE SRS2"/>
    <property type="match status" value="1"/>
</dbReference>
<evidence type="ECO:0000256" key="2">
    <source>
        <dbReference type="ARBA" id="ARBA00022741"/>
    </source>
</evidence>
<comment type="function">
    <text evidence="8">Has both ATPase and helicase activities. Unwinds DNA duplexes with 3' to 5' polarity with respect to the bound strand and initiates unwinding most effectively when a single-stranded region is present. Involved in the post-incision events of nucleotide excision repair and methyl-directed mismatch repair.</text>
</comment>
<dbReference type="CDD" id="cd18807">
    <property type="entry name" value="SF1_C_UvrD"/>
    <property type="match status" value="1"/>
</dbReference>
<dbReference type="Gene3D" id="3.40.50.300">
    <property type="entry name" value="P-loop containing nucleotide triphosphate hydrolases"/>
    <property type="match status" value="2"/>
</dbReference>
<dbReference type="GO" id="GO:0005829">
    <property type="term" value="C:cytosol"/>
    <property type="evidence" value="ECO:0007669"/>
    <property type="project" value="TreeGrafter"/>
</dbReference>
<evidence type="ECO:0000259" key="16">
    <source>
        <dbReference type="PROSITE" id="PS51217"/>
    </source>
</evidence>
<proteinExistence type="inferred from homology"/>
<comment type="catalytic activity">
    <reaction evidence="9">
        <text>Couples ATP hydrolysis with the unwinding of duplex DNA by translocating in the 3'-5' direction.</text>
        <dbReference type="EC" id="5.6.2.4"/>
    </reaction>
</comment>
<dbReference type="SUPFAM" id="SSF52540">
    <property type="entry name" value="P-loop containing nucleoside triphosphate hydrolases"/>
    <property type="match status" value="1"/>
</dbReference>
<evidence type="ECO:0000256" key="9">
    <source>
        <dbReference type="ARBA" id="ARBA00034617"/>
    </source>
</evidence>
<dbReference type="PROSITE" id="PS51198">
    <property type="entry name" value="UVRD_HELICASE_ATP_BIND"/>
    <property type="match status" value="1"/>
</dbReference>
<accession>U2YHP0</accession>
<dbReference type="InterPro" id="IPR014017">
    <property type="entry name" value="DNA_helicase_UvrD-like_C"/>
</dbReference>
<feature type="compositionally biased region" description="Acidic residues" evidence="14">
    <location>
        <begin position="1"/>
        <end position="10"/>
    </location>
</feature>
<comment type="similarity">
    <text evidence="1">Belongs to the helicase family. UvrD subfamily.</text>
</comment>
<keyword evidence="2 13" id="KW-0547">Nucleotide-binding</keyword>
<dbReference type="OrthoDB" id="9806690at2"/>
<dbReference type="GO" id="GO:0033202">
    <property type="term" value="C:DNA helicase complex"/>
    <property type="evidence" value="ECO:0007669"/>
    <property type="project" value="TreeGrafter"/>
</dbReference>
<dbReference type="GO" id="GO:0009314">
    <property type="term" value="P:response to radiation"/>
    <property type="evidence" value="ECO:0007669"/>
    <property type="project" value="UniProtKB-ARBA"/>
</dbReference>
<dbReference type="InterPro" id="IPR013986">
    <property type="entry name" value="DExx_box_DNA_helicase_dom_sf"/>
</dbReference>
<dbReference type="GO" id="GO:0000725">
    <property type="term" value="P:recombinational repair"/>
    <property type="evidence" value="ECO:0007669"/>
    <property type="project" value="TreeGrafter"/>
</dbReference>
<dbReference type="Pfam" id="PF00580">
    <property type="entry name" value="UvrD-helicase"/>
    <property type="match status" value="1"/>
</dbReference>
<organism evidence="17 18">
    <name type="scientific">Limimaricola cinnabarinus LL-001</name>
    <dbReference type="NCBI Taxonomy" id="1337093"/>
    <lineage>
        <taxon>Bacteria</taxon>
        <taxon>Pseudomonadati</taxon>
        <taxon>Pseudomonadota</taxon>
        <taxon>Alphaproteobacteria</taxon>
        <taxon>Rhodobacterales</taxon>
        <taxon>Paracoccaceae</taxon>
        <taxon>Limimaricola</taxon>
    </lineage>
</organism>
<keyword evidence="6" id="KW-0238">DNA-binding</keyword>
<dbReference type="RefSeq" id="WP_021692180.1">
    <property type="nucleotide sequence ID" value="NZ_BATB01000001.1"/>
</dbReference>
<comment type="caution">
    <text evidence="17">The sequence shown here is derived from an EMBL/GenBank/DDBJ whole genome shotgun (WGS) entry which is preliminary data.</text>
</comment>
<dbReference type="EMBL" id="BATB01000001">
    <property type="protein sequence ID" value="GAD54071.1"/>
    <property type="molecule type" value="Genomic_DNA"/>
</dbReference>
<dbReference type="GO" id="GO:0043138">
    <property type="term" value="F:3'-5' DNA helicase activity"/>
    <property type="evidence" value="ECO:0007669"/>
    <property type="project" value="UniProtKB-EC"/>
</dbReference>
<evidence type="ECO:0000313" key="18">
    <source>
        <dbReference type="Proteomes" id="UP000016566"/>
    </source>
</evidence>
<dbReference type="AlphaFoldDB" id="U2YHP0"/>
<dbReference type="GO" id="GO:0003677">
    <property type="term" value="F:DNA binding"/>
    <property type="evidence" value="ECO:0007669"/>
    <property type="project" value="UniProtKB-KW"/>
</dbReference>
<dbReference type="EC" id="5.6.2.4" evidence="10"/>
<evidence type="ECO:0000256" key="6">
    <source>
        <dbReference type="ARBA" id="ARBA00023125"/>
    </source>
</evidence>